<dbReference type="OrthoDB" id="247570at2"/>
<evidence type="ECO:0000256" key="1">
    <source>
        <dbReference type="ARBA" id="ARBA00022729"/>
    </source>
</evidence>
<dbReference type="InterPro" id="IPR013517">
    <property type="entry name" value="FG-GAP"/>
</dbReference>
<dbReference type="Proteomes" id="UP000441754">
    <property type="component" value="Unassembled WGS sequence"/>
</dbReference>
<comment type="caution">
    <text evidence="3">The sequence shown here is derived from an EMBL/GenBank/DDBJ whole genome shotgun (WGS) entry which is preliminary data.</text>
</comment>
<dbReference type="InterPro" id="IPR054583">
    <property type="entry name" value="Beta-prop_AUDH"/>
</dbReference>
<dbReference type="AlphaFoldDB" id="A0A7K0ETQ8"/>
<keyword evidence="1" id="KW-0732">Signal</keyword>
<dbReference type="Pfam" id="PF22301">
    <property type="entry name" value="AUDH_beta_propeller"/>
    <property type="match status" value="1"/>
</dbReference>
<dbReference type="RefSeq" id="WP_154178232.1">
    <property type="nucleotide sequence ID" value="NZ_WJXZ01000014.1"/>
</dbReference>
<dbReference type="Pfam" id="PF13517">
    <property type="entry name" value="FG-GAP_3"/>
    <property type="match status" value="1"/>
</dbReference>
<dbReference type="InterPro" id="IPR028994">
    <property type="entry name" value="Integrin_alpha_N"/>
</dbReference>
<evidence type="ECO:0000313" key="3">
    <source>
        <dbReference type="EMBL" id="MRS64936.1"/>
    </source>
</evidence>
<reference evidence="3 4" key="1">
    <citation type="journal article" date="2018" name="Antonie Van Leeuwenhoek">
        <title>Larkinella terrae sp. nov., isolated from soil on Jeju Island, South Korea.</title>
        <authorList>
            <person name="Ten L.N."/>
            <person name="Jeon J."/>
            <person name="Park S.J."/>
            <person name="Park S."/>
            <person name="Lee S.Y."/>
            <person name="Kim M.K."/>
            <person name="Jung H.Y."/>
        </authorList>
    </citation>
    <scope>NUCLEOTIDE SEQUENCE [LARGE SCALE GENOMIC DNA]</scope>
    <source>
        <strain evidence="3 4">KCTC 52001</strain>
    </source>
</reference>
<protein>
    <recommendedName>
        <fullName evidence="2">Aldos-2-ulose dehydratase beta-propeller domain-containing protein</fullName>
    </recommendedName>
</protein>
<dbReference type="PANTHER" id="PTHR44103:SF1">
    <property type="entry name" value="PROPROTEIN CONVERTASE P"/>
    <property type="match status" value="1"/>
</dbReference>
<accession>A0A7K0ETQ8</accession>
<organism evidence="3 4">
    <name type="scientific">Larkinella terrae</name>
    <dbReference type="NCBI Taxonomy" id="2025311"/>
    <lineage>
        <taxon>Bacteria</taxon>
        <taxon>Pseudomonadati</taxon>
        <taxon>Bacteroidota</taxon>
        <taxon>Cytophagia</taxon>
        <taxon>Cytophagales</taxon>
        <taxon>Spirosomataceae</taxon>
        <taxon>Larkinella</taxon>
    </lineage>
</organism>
<sequence length="394" mass="43785">MKKIAAFFLLFGPLYAQNPNFKLQVVDNQIAIGYGLAIGDVDGDKKPDILMADQKAIVWYRNPGKPGDAWQRHVMAQDLTPQDNVCIAARDIDGDGKVEVAVGAGWNPSETNDTTKSGAVFYLIRPNDPTQKWESVRLHHEITTHRMRWARIAPNRYQLIVVPLHGLGNKNGEGKGVKIFGYEKPKDPRNPWSMQLVDSTMHMTHNFEIWEDGAETQLLIGSKEGGKNLAFRNGKWTPIDRWIGAGNGMGEVRRGFQGGKVPFVAAVEPMHGNKLVVYKNGPIADAPNKLMYGVQQTLSEQLNQGHALACGDFLKLGYDQIAVGWRNPNAEKKVGVRLFVPDKTLQTWKEQSLDDSVMMATEDLQAADLDGDGDLDLIASGRATLNVLIYWNLR</sequence>
<dbReference type="Gene3D" id="2.130.10.130">
    <property type="entry name" value="Integrin alpha, N-terminal"/>
    <property type="match status" value="1"/>
</dbReference>
<keyword evidence="4" id="KW-1185">Reference proteome</keyword>
<evidence type="ECO:0000313" key="4">
    <source>
        <dbReference type="Proteomes" id="UP000441754"/>
    </source>
</evidence>
<dbReference type="SUPFAM" id="SSF69318">
    <property type="entry name" value="Integrin alpha N-terminal domain"/>
    <property type="match status" value="1"/>
</dbReference>
<dbReference type="EMBL" id="WJXZ01000014">
    <property type="protein sequence ID" value="MRS64936.1"/>
    <property type="molecule type" value="Genomic_DNA"/>
</dbReference>
<dbReference type="PANTHER" id="PTHR44103">
    <property type="entry name" value="PROPROTEIN CONVERTASE P"/>
    <property type="match status" value="1"/>
</dbReference>
<gene>
    <name evidence="3" type="ORF">GJJ30_26800</name>
</gene>
<evidence type="ECO:0000259" key="2">
    <source>
        <dbReference type="Pfam" id="PF22301"/>
    </source>
</evidence>
<name>A0A7K0ETQ8_9BACT</name>
<feature type="domain" description="Aldos-2-ulose dehydratase beta-propeller" evidence="2">
    <location>
        <begin position="118"/>
        <end position="279"/>
    </location>
</feature>
<proteinExistence type="predicted"/>